<evidence type="ECO:0000256" key="8">
    <source>
        <dbReference type="HAMAP-Rule" id="MF_00011"/>
    </source>
</evidence>
<feature type="binding site" evidence="8">
    <location>
        <begin position="413"/>
        <end position="415"/>
    </location>
    <ligand>
        <name>GTP</name>
        <dbReference type="ChEBI" id="CHEBI:37565"/>
    </ligand>
</feature>
<evidence type="ECO:0000256" key="5">
    <source>
        <dbReference type="ARBA" id="ARBA00022755"/>
    </source>
</evidence>
<feature type="binding site" evidence="8">
    <location>
        <position position="40"/>
    </location>
    <ligand>
        <name>Mg(2+)</name>
        <dbReference type="ChEBI" id="CHEBI:18420"/>
    </ligand>
</feature>
<gene>
    <name evidence="8" type="primary">purA</name>
    <name evidence="10" type="ORF">IAB05_00215</name>
</gene>
<dbReference type="GO" id="GO:0005737">
    <property type="term" value="C:cytoplasm"/>
    <property type="evidence" value="ECO:0007669"/>
    <property type="project" value="UniProtKB-SubCell"/>
</dbReference>
<dbReference type="InterPro" id="IPR018220">
    <property type="entry name" value="Adenylosuccin_syn_GTP-bd"/>
</dbReference>
<dbReference type="NCBIfam" id="TIGR00184">
    <property type="entry name" value="purA"/>
    <property type="match status" value="1"/>
</dbReference>
<comment type="caution">
    <text evidence="8">Lacks conserved residue(s) required for the propagation of feature annotation.</text>
</comment>
<feature type="binding site" description="in other chain" evidence="8">
    <location>
        <position position="304"/>
    </location>
    <ligand>
        <name>IMP</name>
        <dbReference type="ChEBI" id="CHEBI:58053"/>
        <note>ligand shared between dimeric partners</note>
    </ligand>
</feature>
<comment type="cofactor">
    <cofactor evidence="8">
        <name>Mg(2+)</name>
        <dbReference type="ChEBI" id="CHEBI:18420"/>
    </cofactor>
    <text evidence="8">Binds 1 Mg(2+) ion per subunit.</text>
</comment>
<evidence type="ECO:0000256" key="4">
    <source>
        <dbReference type="ARBA" id="ARBA00022741"/>
    </source>
</evidence>
<dbReference type="PANTHER" id="PTHR11846:SF0">
    <property type="entry name" value="ADENYLOSUCCINATE SYNTHETASE"/>
    <property type="match status" value="1"/>
</dbReference>
<dbReference type="GO" id="GO:0005525">
    <property type="term" value="F:GTP binding"/>
    <property type="evidence" value="ECO:0007669"/>
    <property type="project" value="UniProtKB-UniRule"/>
</dbReference>
<comment type="catalytic activity">
    <reaction evidence="8 9">
        <text>IMP + L-aspartate + GTP = N(6)-(1,2-dicarboxyethyl)-AMP + GDP + phosphate + 2 H(+)</text>
        <dbReference type="Rhea" id="RHEA:15753"/>
        <dbReference type="ChEBI" id="CHEBI:15378"/>
        <dbReference type="ChEBI" id="CHEBI:29991"/>
        <dbReference type="ChEBI" id="CHEBI:37565"/>
        <dbReference type="ChEBI" id="CHEBI:43474"/>
        <dbReference type="ChEBI" id="CHEBI:57567"/>
        <dbReference type="ChEBI" id="CHEBI:58053"/>
        <dbReference type="ChEBI" id="CHEBI:58189"/>
        <dbReference type="EC" id="6.3.4.4"/>
    </reaction>
</comment>
<keyword evidence="5 8" id="KW-0658">Purine biosynthesis</keyword>
<keyword evidence="4 8" id="KW-0547">Nucleotide-binding</keyword>
<evidence type="ECO:0000256" key="1">
    <source>
        <dbReference type="ARBA" id="ARBA00011738"/>
    </source>
</evidence>
<dbReference type="FunFam" id="3.90.170.10:FF:000001">
    <property type="entry name" value="Adenylosuccinate synthetase"/>
    <property type="match status" value="1"/>
</dbReference>
<comment type="subunit">
    <text evidence="1 8">Homodimer.</text>
</comment>
<comment type="caution">
    <text evidence="10">The sequence shown here is derived from an EMBL/GenBank/DDBJ whole genome shotgun (WGS) entry which is preliminary data.</text>
</comment>
<feature type="binding site" description="in other chain" evidence="8">
    <location>
        <position position="127"/>
    </location>
    <ligand>
        <name>IMP</name>
        <dbReference type="ChEBI" id="CHEBI:58053"/>
        <note>ligand shared between dimeric partners</note>
    </ligand>
</feature>
<dbReference type="NCBIfam" id="NF002223">
    <property type="entry name" value="PRK01117.1"/>
    <property type="match status" value="1"/>
</dbReference>
<evidence type="ECO:0000313" key="11">
    <source>
        <dbReference type="Proteomes" id="UP000824094"/>
    </source>
</evidence>
<keyword evidence="6 8" id="KW-0460">Magnesium</keyword>
<dbReference type="EMBL" id="DVNF01000008">
    <property type="protein sequence ID" value="HIU59794.1"/>
    <property type="molecule type" value="Genomic_DNA"/>
</dbReference>
<feature type="binding site" evidence="8">
    <location>
        <position position="306"/>
    </location>
    <ligand>
        <name>GTP</name>
        <dbReference type="ChEBI" id="CHEBI:37565"/>
    </ligand>
</feature>
<dbReference type="InterPro" id="IPR042110">
    <property type="entry name" value="Adenylosuccinate_synth_dom2"/>
</dbReference>
<feature type="binding site" evidence="8">
    <location>
        <begin position="332"/>
        <end position="334"/>
    </location>
    <ligand>
        <name>GTP</name>
        <dbReference type="ChEBI" id="CHEBI:37565"/>
    </ligand>
</feature>
<accession>A0A9D1SGP2</accession>
<feature type="binding site" evidence="8">
    <location>
        <begin position="12"/>
        <end position="18"/>
    </location>
    <ligand>
        <name>GTP</name>
        <dbReference type="ChEBI" id="CHEBI:37565"/>
    </ligand>
</feature>
<feature type="binding site" evidence="8">
    <location>
        <position position="13"/>
    </location>
    <ligand>
        <name>Mg(2+)</name>
        <dbReference type="ChEBI" id="CHEBI:18420"/>
    </ligand>
</feature>
<comment type="function">
    <text evidence="8">Plays an important role in the de novo pathway of purine nucleotide biosynthesis. Catalyzes the first committed step in the biosynthesis of AMP from IMP.</text>
</comment>
<feature type="binding site" evidence="8">
    <location>
        <begin position="40"/>
        <end position="42"/>
    </location>
    <ligand>
        <name>GTP</name>
        <dbReference type="ChEBI" id="CHEBI:37565"/>
    </ligand>
</feature>
<dbReference type="PROSITE" id="PS01266">
    <property type="entry name" value="ADENYLOSUCCIN_SYN_1"/>
    <property type="match status" value="1"/>
</dbReference>
<feature type="active site" description="Proton donor" evidence="8">
    <location>
        <position position="41"/>
    </location>
</feature>
<comment type="similarity">
    <text evidence="8 9">Belongs to the adenylosuccinate synthetase family.</text>
</comment>
<dbReference type="GO" id="GO:0000287">
    <property type="term" value="F:magnesium ion binding"/>
    <property type="evidence" value="ECO:0007669"/>
    <property type="project" value="UniProtKB-UniRule"/>
</dbReference>
<feature type="binding site" evidence="8">
    <location>
        <begin position="300"/>
        <end position="306"/>
    </location>
    <ligand>
        <name>substrate</name>
    </ligand>
</feature>
<dbReference type="InterPro" id="IPR001114">
    <property type="entry name" value="Adenylosuccinate_synthetase"/>
</dbReference>
<dbReference type="HAMAP" id="MF_00011">
    <property type="entry name" value="Adenylosucc_synth"/>
    <property type="match status" value="1"/>
</dbReference>
<dbReference type="Gene3D" id="1.10.300.10">
    <property type="entry name" value="Adenylosuccinate Synthetase, subunit A, domain 2"/>
    <property type="match status" value="1"/>
</dbReference>
<reference evidence="10" key="2">
    <citation type="journal article" date="2021" name="PeerJ">
        <title>Extensive microbial diversity within the chicken gut microbiome revealed by metagenomics and culture.</title>
        <authorList>
            <person name="Gilroy R."/>
            <person name="Ravi A."/>
            <person name="Getino M."/>
            <person name="Pursley I."/>
            <person name="Horton D.L."/>
            <person name="Alikhan N.F."/>
            <person name="Baker D."/>
            <person name="Gharbi K."/>
            <person name="Hall N."/>
            <person name="Watson M."/>
            <person name="Adriaenssens E.M."/>
            <person name="Foster-Nyarko E."/>
            <person name="Jarju S."/>
            <person name="Secka A."/>
            <person name="Antonio M."/>
            <person name="Oren A."/>
            <person name="Chaudhuri R.R."/>
            <person name="La Ragione R."/>
            <person name="Hildebrand F."/>
            <person name="Pallen M.J."/>
        </authorList>
    </citation>
    <scope>NUCLEOTIDE SEQUENCE</scope>
    <source>
        <strain evidence="10">18911</strain>
    </source>
</reference>
<evidence type="ECO:0000256" key="7">
    <source>
        <dbReference type="ARBA" id="ARBA00023134"/>
    </source>
</evidence>
<dbReference type="Gene3D" id="3.90.170.10">
    <property type="entry name" value="Adenylosuccinate Synthetase, subunit A, domain 3"/>
    <property type="match status" value="1"/>
</dbReference>
<evidence type="ECO:0000313" key="10">
    <source>
        <dbReference type="EMBL" id="HIU59794.1"/>
    </source>
</evidence>
<keyword evidence="8" id="KW-0963">Cytoplasm</keyword>
<evidence type="ECO:0000256" key="2">
    <source>
        <dbReference type="ARBA" id="ARBA00022598"/>
    </source>
</evidence>
<organism evidence="10 11">
    <name type="scientific">Candidatus Stercoripulliclostridium merdigallinarum</name>
    <dbReference type="NCBI Taxonomy" id="2840951"/>
    <lineage>
        <taxon>Bacteria</taxon>
        <taxon>Bacillati</taxon>
        <taxon>Bacillota</taxon>
        <taxon>Clostridia</taxon>
        <taxon>Eubacteriales</taxon>
        <taxon>Candidatus Stercoripulliclostridium</taxon>
    </lineage>
</organism>
<dbReference type="Proteomes" id="UP000824094">
    <property type="component" value="Unassembled WGS sequence"/>
</dbReference>
<dbReference type="InterPro" id="IPR042109">
    <property type="entry name" value="Adenylosuccinate_synth_dom1"/>
</dbReference>
<reference evidence="10" key="1">
    <citation type="submission" date="2020-10" db="EMBL/GenBank/DDBJ databases">
        <authorList>
            <person name="Gilroy R."/>
        </authorList>
    </citation>
    <scope>NUCLEOTIDE SEQUENCE</scope>
    <source>
        <strain evidence="10">18911</strain>
    </source>
</reference>
<feature type="binding site" description="in other chain" evidence="8">
    <location>
        <begin position="38"/>
        <end position="41"/>
    </location>
    <ligand>
        <name>IMP</name>
        <dbReference type="ChEBI" id="CHEBI:58053"/>
        <note>ligand shared between dimeric partners</note>
    </ligand>
</feature>
<keyword evidence="7 8" id="KW-0342">GTP-binding</keyword>
<name>A0A9D1SGP2_9FIRM</name>
<dbReference type="CDD" id="cd03108">
    <property type="entry name" value="AdSS"/>
    <property type="match status" value="1"/>
</dbReference>
<evidence type="ECO:0000256" key="9">
    <source>
        <dbReference type="RuleBase" id="RU000520"/>
    </source>
</evidence>
<dbReference type="GO" id="GO:0044208">
    <property type="term" value="P:'de novo' AMP biosynthetic process"/>
    <property type="evidence" value="ECO:0007669"/>
    <property type="project" value="UniProtKB-UniRule"/>
</dbReference>
<dbReference type="InterPro" id="IPR027417">
    <property type="entry name" value="P-loop_NTPase"/>
</dbReference>
<feature type="binding site" evidence="8">
    <location>
        <position position="141"/>
    </location>
    <ligand>
        <name>IMP</name>
        <dbReference type="ChEBI" id="CHEBI:58053"/>
        <note>ligand shared between dimeric partners</note>
    </ligand>
</feature>
<keyword evidence="3 8" id="KW-0479">Metal-binding</keyword>
<dbReference type="InterPro" id="IPR042111">
    <property type="entry name" value="Adenylosuccinate_synth_dom3"/>
</dbReference>
<feature type="active site" description="Proton acceptor" evidence="8">
    <location>
        <position position="13"/>
    </location>
</feature>
<feature type="binding site" description="in other chain" evidence="8">
    <location>
        <position position="236"/>
    </location>
    <ligand>
        <name>IMP</name>
        <dbReference type="ChEBI" id="CHEBI:58053"/>
        <note>ligand shared between dimeric partners</note>
    </ligand>
</feature>
<dbReference type="Gene3D" id="3.40.440.10">
    <property type="entry name" value="Adenylosuccinate Synthetase, subunit A, domain 1"/>
    <property type="match status" value="1"/>
</dbReference>
<proteinExistence type="inferred from homology"/>
<comment type="pathway">
    <text evidence="8 9">Purine metabolism; AMP biosynthesis via de novo pathway; AMP from IMP: step 1/2.</text>
</comment>
<comment type="subcellular location">
    <subcellularLocation>
        <location evidence="8">Cytoplasm</location>
    </subcellularLocation>
</comment>
<dbReference type="Pfam" id="PF00709">
    <property type="entry name" value="Adenylsucc_synt"/>
    <property type="match status" value="1"/>
</dbReference>
<feature type="binding site" description="in other chain" evidence="8">
    <location>
        <begin position="13"/>
        <end position="16"/>
    </location>
    <ligand>
        <name>IMP</name>
        <dbReference type="ChEBI" id="CHEBI:58053"/>
        <note>ligand shared between dimeric partners</note>
    </ligand>
</feature>
<sequence length="425" mass="46855">MSVTILVGAQFGDEGKGKIVDYLSENMDMVVRFQGGDNAGHTVVNESGSFKLHLIPCGIFKKGCKAFNGTGMVINPDELIKELNEIESKGVDTSELYISERAIILMPYHIALDSASEAGGKTGIGTTKRGIGYAYADRARRNAMRFENLKDLEYMKKRLEAVMPTVNAELKAKGCREYSVEEIYEKAVYWASVLGKRIVEPVSFINNAIDRGENILFEGQLGAMKDIDLGIYPYVTSSNPVAAYAAVSAGFPVKKIDNIVGVMKAFTSAVGDGPFPTEMNDEMSDGFRGTGNQIDDEFGARTGRARRLGWLDLPIVKFAATVNGFTSIAICKVDKLDSYDKIKVCVGYKLNGKEIDYMPSAMDLYKVEPVYKEMDGWKTSTKGIRSYENLPENAKKYIELIENYTGVKVKYIGVGPAHDEIIVRD</sequence>
<evidence type="ECO:0000256" key="3">
    <source>
        <dbReference type="ARBA" id="ARBA00022723"/>
    </source>
</evidence>
<dbReference type="GO" id="GO:0004019">
    <property type="term" value="F:adenylosuccinate synthase activity"/>
    <property type="evidence" value="ECO:0007669"/>
    <property type="project" value="UniProtKB-UniRule"/>
</dbReference>
<dbReference type="EC" id="6.3.4.4" evidence="8 9"/>
<dbReference type="GO" id="GO:0046040">
    <property type="term" value="P:IMP metabolic process"/>
    <property type="evidence" value="ECO:0007669"/>
    <property type="project" value="TreeGrafter"/>
</dbReference>
<evidence type="ECO:0000256" key="6">
    <source>
        <dbReference type="ARBA" id="ARBA00022842"/>
    </source>
</evidence>
<dbReference type="SMART" id="SM00788">
    <property type="entry name" value="Adenylsucc_synt"/>
    <property type="match status" value="1"/>
</dbReference>
<keyword evidence="2 8" id="KW-0436">Ligase</keyword>
<dbReference type="AlphaFoldDB" id="A0A9D1SGP2"/>
<protein>
    <recommendedName>
        <fullName evidence="8 9">Adenylosuccinate synthetase</fullName>
        <shortName evidence="8">AMPSase</shortName>
        <shortName evidence="8">AdSS</shortName>
        <ecNumber evidence="8 9">6.3.4.4</ecNumber>
    </recommendedName>
    <alternativeName>
        <fullName evidence="8">IMP--aspartate ligase</fullName>
    </alternativeName>
</protein>
<dbReference type="PANTHER" id="PTHR11846">
    <property type="entry name" value="ADENYLOSUCCINATE SYNTHETASE"/>
    <property type="match status" value="1"/>
</dbReference>
<dbReference type="SUPFAM" id="SSF52540">
    <property type="entry name" value="P-loop containing nucleoside triphosphate hydrolases"/>
    <property type="match status" value="1"/>
</dbReference>